<sequence length="115" mass="13329">MSVLGRVIFLLTVSNAFMLTAWYLHLKYLNHRPWYIASIASWCIAFFEYTVHIPANRLGHTQLSLSKLQILQVGMSLVIFIPFTVFVMKEPIKLDYLWAACCLVGAAYFVFREIH</sequence>
<dbReference type="InterPro" id="IPR007437">
    <property type="entry name" value="DUF486"/>
</dbReference>
<dbReference type="RefSeq" id="WP_012593599.1">
    <property type="nucleotide sequence ID" value="NC_011726.1"/>
</dbReference>
<proteinExistence type="predicted"/>
<dbReference type="EMBL" id="CP001287">
    <property type="protein sequence ID" value="ACK64322.1"/>
    <property type="molecule type" value="Genomic_DNA"/>
</dbReference>
<accession>B7K215</accession>
<keyword evidence="1" id="KW-0472">Membrane</keyword>
<feature type="transmembrane region" description="Helical" evidence="1">
    <location>
        <begin position="7"/>
        <end position="26"/>
    </location>
</feature>
<keyword evidence="1" id="KW-1133">Transmembrane helix</keyword>
<dbReference type="KEGG" id="cyp:PCC8801_0219"/>
<organism evidence="2 3">
    <name type="scientific">Rippkaea orientalis (strain PCC 8801 / RF-1)</name>
    <name type="common">Cyanothece sp. (strain PCC 8801)</name>
    <dbReference type="NCBI Taxonomy" id="41431"/>
    <lineage>
        <taxon>Bacteria</taxon>
        <taxon>Bacillati</taxon>
        <taxon>Cyanobacteriota</taxon>
        <taxon>Cyanophyceae</taxon>
        <taxon>Oscillatoriophycideae</taxon>
        <taxon>Chroococcales</taxon>
        <taxon>Aphanothecaceae</taxon>
        <taxon>Rippkaea</taxon>
        <taxon>Rippkaea orientalis</taxon>
    </lineage>
</organism>
<feature type="transmembrane region" description="Helical" evidence="1">
    <location>
        <begin position="94"/>
        <end position="111"/>
    </location>
</feature>
<feature type="transmembrane region" description="Helical" evidence="1">
    <location>
        <begin position="32"/>
        <end position="49"/>
    </location>
</feature>
<dbReference type="Proteomes" id="UP000008204">
    <property type="component" value="Chromosome"/>
</dbReference>
<evidence type="ECO:0008006" key="4">
    <source>
        <dbReference type="Google" id="ProtNLM"/>
    </source>
</evidence>
<dbReference type="PIRSF" id="PIRSF021239">
    <property type="entry name" value="UCP021239"/>
    <property type="match status" value="1"/>
</dbReference>
<reference evidence="3" key="1">
    <citation type="journal article" date="2011" name="MBio">
        <title>Novel metabolic attributes of the genus Cyanothece, comprising a group of unicellular nitrogen-fixing Cyanobacteria.</title>
        <authorList>
            <person name="Bandyopadhyay A."/>
            <person name="Elvitigala T."/>
            <person name="Welsh E."/>
            <person name="Stockel J."/>
            <person name="Liberton M."/>
            <person name="Min H."/>
            <person name="Sherman L.A."/>
            <person name="Pakrasi H.B."/>
        </authorList>
    </citation>
    <scope>NUCLEOTIDE SEQUENCE [LARGE SCALE GENOMIC DNA]</scope>
    <source>
        <strain evidence="3">PCC 8801</strain>
    </source>
</reference>
<dbReference type="HOGENOM" id="CLU_133782_0_0_3"/>
<dbReference type="eggNOG" id="COG3169">
    <property type="taxonomic scope" value="Bacteria"/>
</dbReference>
<dbReference type="OrthoDB" id="9805206at2"/>
<name>B7K215_RIPO1</name>
<gene>
    <name evidence="2" type="ordered locus">PCC8801_0219</name>
</gene>
<evidence type="ECO:0000256" key="1">
    <source>
        <dbReference type="SAM" id="Phobius"/>
    </source>
</evidence>
<protein>
    <recommendedName>
        <fullName evidence="4">DMT family protein</fullName>
    </recommendedName>
</protein>
<dbReference type="STRING" id="41431.PCC8801_0219"/>
<dbReference type="PANTHER" id="PTHR38482:SF1">
    <property type="entry name" value="DMT FAMILY PROTEIN"/>
    <property type="match status" value="1"/>
</dbReference>
<keyword evidence="1" id="KW-0812">Transmembrane</keyword>
<dbReference type="AlphaFoldDB" id="B7K215"/>
<evidence type="ECO:0000313" key="2">
    <source>
        <dbReference type="EMBL" id="ACK64322.1"/>
    </source>
</evidence>
<dbReference type="PANTHER" id="PTHR38482">
    <property type="entry name" value="DMT FAMILY PROTEIN"/>
    <property type="match status" value="1"/>
</dbReference>
<feature type="transmembrane region" description="Helical" evidence="1">
    <location>
        <begin position="70"/>
        <end position="88"/>
    </location>
</feature>
<dbReference type="Pfam" id="PF04342">
    <property type="entry name" value="DMT_6"/>
    <property type="match status" value="1"/>
</dbReference>
<evidence type="ECO:0000313" key="3">
    <source>
        <dbReference type="Proteomes" id="UP000008204"/>
    </source>
</evidence>
<keyword evidence="3" id="KW-1185">Reference proteome</keyword>